<evidence type="ECO:0000313" key="2">
    <source>
        <dbReference type="Proteomes" id="UP001519460"/>
    </source>
</evidence>
<feature type="non-terminal residue" evidence="1">
    <location>
        <position position="90"/>
    </location>
</feature>
<proteinExistence type="predicted"/>
<dbReference type="EMBL" id="JACVVK020000276">
    <property type="protein sequence ID" value="KAK7480675.1"/>
    <property type="molecule type" value="Genomic_DNA"/>
</dbReference>
<dbReference type="AlphaFoldDB" id="A0ABD0K0Z0"/>
<accession>A0ABD0K0Z0</accession>
<protein>
    <submittedName>
        <fullName evidence="1">Uncharacterized protein</fullName>
    </submittedName>
</protein>
<organism evidence="1 2">
    <name type="scientific">Batillaria attramentaria</name>
    <dbReference type="NCBI Taxonomy" id="370345"/>
    <lineage>
        <taxon>Eukaryota</taxon>
        <taxon>Metazoa</taxon>
        <taxon>Spiralia</taxon>
        <taxon>Lophotrochozoa</taxon>
        <taxon>Mollusca</taxon>
        <taxon>Gastropoda</taxon>
        <taxon>Caenogastropoda</taxon>
        <taxon>Sorbeoconcha</taxon>
        <taxon>Cerithioidea</taxon>
        <taxon>Batillariidae</taxon>
        <taxon>Batillaria</taxon>
    </lineage>
</organism>
<keyword evidence="2" id="KW-1185">Reference proteome</keyword>
<dbReference type="Proteomes" id="UP001519460">
    <property type="component" value="Unassembled WGS sequence"/>
</dbReference>
<name>A0ABD0K0Z0_9CAEN</name>
<feature type="non-terminal residue" evidence="1">
    <location>
        <position position="1"/>
    </location>
</feature>
<sequence>MTPQPQPPSLTRNKKREVWKYSLSFLNDLAKSRSQQPPEVGVEVMVGVDACWSFSYSNTRRHVFPQQFVGKDGVLQLIDPEPQSLSQRVY</sequence>
<gene>
    <name evidence="1" type="ORF">BaRGS_00028043</name>
</gene>
<evidence type="ECO:0000313" key="1">
    <source>
        <dbReference type="EMBL" id="KAK7480675.1"/>
    </source>
</evidence>
<reference evidence="1 2" key="1">
    <citation type="journal article" date="2023" name="Sci. Data">
        <title>Genome assembly of the Korean intertidal mud-creeper Batillaria attramentaria.</title>
        <authorList>
            <person name="Patra A.K."/>
            <person name="Ho P.T."/>
            <person name="Jun S."/>
            <person name="Lee S.J."/>
            <person name="Kim Y."/>
            <person name="Won Y.J."/>
        </authorList>
    </citation>
    <scope>NUCLEOTIDE SEQUENCE [LARGE SCALE GENOMIC DNA]</scope>
    <source>
        <strain evidence="1">Wonlab-2016</strain>
    </source>
</reference>
<comment type="caution">
    <text evidence="1">The sequence shown here is derived from an EMBL/GenBank/DDBJ whole genome shotgun (WGS) entry which is preliminary data.</text>
</comment>